<evidence type="ECO:0000313" key="1">
    <source>
        <dbReference type="EMBL" id="GAI49683.1"/>
    </source>
</evidence>
<name>X1P1C4_9ZZZZ</name>
<comment type="caution">
    <text evidence="1">The sequence shown here is derived from an EMBL/GenBank/DDBJ whole genome shotgun (WGS) entry which is preliminary data.</text>
</comment>
<protein>
    <submittedName>
        <fullName evidence="1">Uncharacterized protein</fullName>
    </submittedName>
</protein>
<dbReference type="EMBL" id="BARV01042651">
    <property type="protein sequence ID" value="GAI49683.1"/>
    <property type="molecule type" value="Genomic_DNA"/>
</dbReference>
<proteinExistence type="predicted"/>
<accession>X1P1C4</accession>
<reference evidence="1" key="1">
    <citation type="journal article" date="2014" name="Front. Microbiol.">
        <title>High frequency of phylogenetically diverse reductive dehalogenase-homologous genes in deep subseafloor sedimentary metagenomes.</title>
        <authorList>
            <person name="Kawai M."/>
            <person name="Futagami T."/>
            <person name="Toyoda A."/>
            <person name="Takaki Y."/>
            <person name="Nishi S."/>
            <person name="Hori S."/>
            <person name="Arai W."/>
            <person name="Tsubouchi T."/>
            <person name="Morono Y."/>
            <person name="Uchiyama I."/>
            <person name="Ito T."/>
            <person name="Fujiyama A."/>
            <person name="Inagaki F."/>
            <person name="Takami H."/>
        </authorList>
    </citation>
    <scope>NUCLEOTIDE SEQUENCE</scope>
    <source>
        <strain evidence="1">Expedition CK06-06</strain>
    </source>
</reference>
<sequence>MSRGQPDYGSSAVKEVAGTLADMGELAARLSSIVEYDRRGDVVYLDDFEEPVLKWSPLAAGAGYIRLDNT</sequence>
<organism evidence="1">
    <name type="scientific">marine sediment metagenome</name>
    <dbReference type="NCBI Taxonomy" id="412755"/>
    <lineage>
        <taxon>unclassified sequences</taxon>
        <taxon>metagenomes</taxon>
        <taxon>ecological metagenomes</taxon>
    </lineage>
</organism>
<feature type="non-terminal residue" evidence="1">
    <location>
        <position position="70"/>
    </location>
</feature>
<dbReference type="AlphaFoldDB" id="X1P1C4"/>
<gene>
    <name evidence="1" type="ORF">S06H3_64044</name>
</gene>